<feature type="region of interest" description="Disordered" evidence="1">
    <location>
        <begin position="42"/>
        <end position="61"/>
    </location>
</feature>
<gene>
    <name evidence="2" type="ORF">SO802_011240</name>
</gene>
<accession>A0AAW2D0S1</accession>
<dbReference type="AlphaFoldDB" id="A0AAW2D0S1"/>
<evidence type="ECO:0000256" key="1">
    <source>
        <dbReference type="SAM" id="MobiDB-lite"/>
    </source>
</evidence>
<keyword evidence="3" id="KW-1185">Reference proteome</keyword>
<feature type="region of interest" description="Disordered" evidence="1">
    <location>
        <begin position="67"/>
        <end position="98"/>
    </location>
</feature>
<name>A0AAW2D0S1_9ROSI</name>
<protein>
    <submittedName>
        <fullName evidence="2">Uncharacterized protein</fullName>
    </submittedName>
</protein>
<dbReference type="EMBL" id="JAZDWU010000004">
    <property type="protein sequence ID" value="KAL0003679.1"/>
    <property type="molecule type" value="Genomic_DNA"/>
</dbReference>
<evidence type="ECO:0000313" key="3">
    <source>
        <dbReference type="Proteomes" id="UP001459277"/>
    </source>
</evidence>
<sequence length="98" mass="11074">MSGEALDLYIEAYEELTKMTMTDEGAPPETTYNSDKKELNPFHKNMLKGQDGDGTANESSSKCDIIEEKWSRNSDHNNTGKSEYVDEDDHEIGKLLIK</sequence>
<organism evidence="2 3">
    <name type="scientific">Lithocarpus litseifolius</name>
    <dbReference type="NCBI Taxonomy" id="425828"/>
    <lineage>
        <taxon>Eukaryota</taxon>
        <taxon>Viridiplantae</taxon>
        <taxon>Streptophyta</taxon>
        <taxon>Embryophyta</taxon>
        <taxon>Tracheophyta</taxon>
        <taxon>Spermatophyta</taxon>
        <taxon>Magnoliopsida</taxon>
        <taxon>eudicotyledons</taxon>
        <taxon>Gunneridae</taxon>
        <taxon>Pentapetalae</taxon>
        <taxon>rosids</taxon>
        <taxon>fabids</taxon>
        <taxon>Fagales</taxon>
        <taxon>Fagaceae</taxon>
        <taxon>Lithocarpus</taxon>
    </lineage>
</organism>
<dbReference type="Proteomes" id="UP001459277">
    <property type="component" value="Unassembled WGS sequence"/>
</dbReference>
<evidence type="ECO:0000313" key="2">
    <source>
        <dbReference type="EMBL" id="KAL0003679.1"/>
    </source>
</evidence>
<proteinExistence type="predicted"/>
<reference evidence="2 3" key="1">
    <citation type="submission" date="2024-01" db="EMBL/GenBank/DDBJ databases">
        <title>A telomere-to-telomere, gap-free genome of sweet tea (Lithocarpus litseifolius).</title>
        <authorList>
            <person name="Zhou J."/>
        </authorList>
    </citation>
    <scope>NUCLEOTIDE SEQUENCE [LARGE SCALE GENOMIC DNA]</scope>
    <source>
        <strain evidence="2">Zhou-2022a</strain>
        <tissue evidence="2">Leaf</tissue>
    </source>
</reference>
<comment type="caution">
    <text evidence="2">The sequence shown here is derived from an EMBL/GenBank/DDBJ whole genome shotgun (WGS) entry which is preliminary data.</text>
</comment>